<comment type="caution">
    <text evidence="2">The sequence shown here is derived from an EMBL/GenBank/DDBJ whole genome shotgun (WGS) entry which is preliminary data.</text>
</comment>
<evidence type="ECO:0000313" key="2">
    <source>
        <dbReference type="EMBL" id="KAA6451637.1"/>
    </source>
</evidence>
<evidence type="ECO:0000256" key="1">
    <source>
        <dbReference type="SAM" id="Phobius"/>
    </source>
</evidence>
<name>A0A5M8RSM0_9BACI</name>
<sequence length="376" mass="41882">MKKSEWNEDRLKALLSQLPTVKDNRSANQVYQKLILAKPKSKSPKKRAGAFAATVLVLFLLMLMTPQLIEQIRSQNGTDANISSDGKLDQMESGSMEMAEAARSEPASTFVVSPEQKDNYITFAFLDESKSVVVPVSLQKNGSITDIEDALSVYTDLGVGQFTSFNTSYLQQVELSEEKKGKKVKIQVNEKIPGLSVEDFELLKEVINQTFKWNSYDSVFFVSKRGDQDVDFDSFGMLADMAIIHETQRGYFLYETSDGRPFLAPSTESYENIQEAIKDMRNEESGSHLKSIMTGDMPIQDVQAKGKELTIQFSSAADIQNQTADILMVEGLLLTAKDFGFTKVKFKNANTNKVGSYDLSKSVQVPYAPNPMTIKG</sequence>
<dbReference type="RefSeq" id="WP_148957488.1">
    <property type="nucleotide sequence ID" value="NZ_CM125431.1"/>
</dbReference>
<dbReference type="AlphaFoldDB" id="A0A5M8RSM0"/>
<dbReference type="EMBL" id="QSND01000002">
    <property type="protein sequence ID" value="KAA6451637.1"/>
    <property type="molecule type" value="Genomic_DNA"/>
</dbReference>
<proteinExistence type="predicted"/>
<accession>A0A5M8RSM0</accession>
<feature type="transmembrane region" description="Helical" evidence="1">
    <location>
        <begin position="48"/>
        <end position="69"/>
    </location>
</feature>
<dbReference type="STRING" id="1925020.BTA30_02360"/>
<keyword evidence="1" id="KW-0812">Transmembrane</keyword>
<organism evidence="2 3">
    <name type="scientific">Bacillus swezeyi</name>
    <dbReference type="NCBI Taxonomy" id="1925020"/>
    <lineage>
        <taxon>Bacteria</taxon>
        <taxon>Bacillati</taxon>
        <taxon>Bacillota</taxon>
        <taxon>Bacilli</taxon>
        <taxon>Bacillales</taxon>
        <taxon>Bacillaceae</taxon>
        <taxon>Bacillus</taxon>
    </lineage>
</organism>
<dbReference type="Proteomes" id="UP000324326">
    <property type="component" value="Unassembled WGS sequence"/>
</dbReference>
<protein>
    <submittedName>
        <fullName evidence="2">RsiX protein</fullName>
    </submittedName>
</protein>
<keyword evidence="1" id="KW-1133">Transmembrane helix</keyword>
<reference evidence="2 3" key="1">
    <citation type="submission" date="2018-08" db="EMBL/GenBank/DDBJ databases">
        <title>Bacillus phenotypic plasticity.</title>
        <authorList>
            <person name="Hurtado E."/>
        </authorList>
    </citation>
    <scope>NUCLEOTIDE SEQUENCE [LARGE SCALE GENOMIC DNA]</scope>
    <source>
        <strain evidence="2 3">427</strain>
    </source>
</reference>
<gene>
    <name evidence="2" type="ORF">DX927_12975</name>
</gene>
<evidence type="ECO:0000313" key="3">
    <source>
        <dbReference type="Proteomes" id="UP000324326"/>
    </source>
</evidence>
<keyword evidence="1" id="KW-0472">Membrane</keyword>